<dbReference type="Gene3D" id="2.40.50.100">
    <property type="match status" value="1"/>
</dbReference>
<dbReference type="eggNOG" id="COG0845">
    <property type="taxonomic scope" value="Bacteria"/>
</dbReference>
<organism evidence="4 5">
    <name type="scientific">Marinobacter nanhaiticus D15-8W</name>
    <dbReference type="NCBI Taxonomy" id="626887"/>
    <lineage>
        <taxon>Bacteria</taxon>
        <taxon>Pseudomonadati</taxon>
        <taxon>Pseudomonadota</taxon>
        <taxon>Gammaproteobacteria</taxon>
        <taxon>Pseudomonadales</taxon>
        <taxon>Marinobacteraceae</taxon>
        <taxon>Marinobacter</taxon>
    </lineage>
</organism>
<evidence type="ECO:0000259" key="3">
    <source>
        <dbReference type="Pfam" id="PF25876"/>
    </source>
</evidence>
<dbReference type="PANTHER" id="PTHR30469:SF15">
    <property type="entry name" value="HLYD FAMILY OF SECRETION PROTEINS"/>
    <property type="match status" value="1"/>
</dbReference>
<evidence type="ECO:0000313" key="4">
    <source>
        <dbReference type="EMBL" id="ENO16179.1"/>
    </source>
</evidence>
<proteinExistence type="inferred from homology"/>
<dbReference type="Proteomes" id="UP000013165">
    <property type="component" value="Unassembled WGS sequence"/>
</dbReference>
<comment type="similarity">
    <text evidence="1">Belongs to the membrane fusion protein (MFP) (TC 8.A.1) family.</text>
</comment>
<dbReference type="Gene3D" id="2.40.420.20">
    <property type="match status" value="1"/>
</dbReference>
<feature type="coiled-coil region" evidence="2">
    <location>
        <begin position="112"/>
        <end position="170"/>
    </location>
</feature>
<feature type="domain" description="Multidrug resistance protein MdtA-like alpha-helical hairpin" evidence="3">
    <location>
        <begin position="113"/>
        <end position="175"/>
    </location>
</feature>
<protein>
    <submittedName>
        <fullName evidence="4">Efflux RND transporter periplasmic adaptor subunit</fullName>
    </submittedName>
</protein>
<dbReference type="GO" id="GO:1990281">
    <property type="term" value="C:efflux pump complex"/>
    <property type="evidence" value="ECO:0007669"/>
    <property type="project" value="TreeGrafter"/>
</dbReference>
<keyword evidence="5" id="KW-1185">Reference proteome</keyword>
<reference evidence="4 5" key="1">
    <citation type="journal article" date="2013" name="Genome Announc.">
        <title>Genome Sequence of the Polycyclic Aromatic Hydrocarbon-Degrading Bacterium Strain Marinobacter nanhaiticus D15-8WT.</title>
        <authorList>
            <person name="Cui Z."/>
            <person name="Gao W."/>
            <person name="Li Q."/>
            <person name="Xu G."/>
            <person name="Zheng L."/>
        </authorList>
    </citation>
    <scope>NUCLEOTIDE SEQUENCE [LARGE SCALE GENOMIC DNA]</scope>
    <source>
        <strain evidence="4 5">D15-8W</strain>
    </source>
</reference>
<dbReference type="PATRIC" id="fig|626887.3.peg.2508"/>
<dbReference type="InterPro" id="IPR006143">
    <property type="entry name" value="RND_pump_MFP"/>
</dbReference>
<dbReference type="OrthoDB" id="6819088at2"/>
<dbReference type="GO" id="GO:0015562">
    <property type="term" value="F:efflux transmembrane transporter activity"/>
    <property type="evidence" value="ECO:0007669"/>
    <property type="project" value="TreeGrafter"/>
</dbReference>
<gene>
    <name evidence="4" type="ORF">J057_12521</name>
</gene>
<keyword evidence="2" id="KW-0175">Coiled coil</keyword>
<dbReference type="STRING" id="626887.J057_12521"/>
<evidence type="ECO:0000256" key="2">
    <source>
        <dbReference type="SAM" id="Coils"/>
    </source>
</evidence>
<dbReference type="Gene3D" id="1.10.287.470">
    <property type="entry name" value="Helix hairpin bin"/>
    <property type="match status" value="1"/>
</dbReference>
<dbReference type="Gene3D" id="2.40.30.170">
    <property type="match status" value="1"/>
</dbReference>
<sequence length="371" mass="39799">MPLITLINPSSRALVPLVLSLTAGMLLAGCAESVSAPSDPARAITVRTAPVASAESVAEPLRFAGIVQARQRATLTFQVSGTLRERPVELGEQVEPEQVLARLYNPGLEPARDSAEARLRELQTQLDQARRESDRSRKLFERGVVSKQTLEQLESRRDSLEAGLATARAALAEARHMVDESTLKAPFAGRVEALLVEADEFVNAGQPVVRISSPEGREVEVRVPAYLLDQVQLGQSLPIWSVQERRQTPVTGAIIEIAQPSAVRGELHAVLVSLPDGTLEAGVPVEVGIAPPSESMTTVPLLSVIRSATGTSVFRVVEDGDRPTAERVNVFVERIAGEQAIIGEGELKPGDQVVYAGMTRVTQGDAVEILP</sequence>
<name>N6W7I4_9GAMM</name>
<comment type="caution">
    <text evidence="4">The sequence shown here is derived from an EMBL/GenBank/DDBJ whole genome shotgun (WGS) entry which is preliminary data.</text>
</comment>
<dbReference type="EMBL" id="APLQ01000011">
    <property type="protein sequence ID" value="ENO16179.1"/>
    <property type="molecule type" value="Genomic_DNA"/>
</dbReference>
<dbReference type="PANTHER" id="PTHR30469">
    <property type="entry name" value="MULTIDRUG RESISTANCE PROTEIN MDTA"/>
    <property type="match status" value="1"/>
</dbReference>
<dbReference type="InterPro" id="IPR058624">
    <property type="entry name" value="MdtA-like_HH"/>
</dbReference>
<dbReference type="AlphaFoldDB" id="N6W7I4"/>
<dbReference type="RefSeq" id="WP_004580465.1">
    <property type="nucleotide sequence ID" value="NZ_AP028878.1"/>
</dbReference>
<evidence type="ECO:0000313" key="5">
    <source>
        <dbReference type="Proteomes" id="UP000013165"/>
    </source>
</evidence>
<dbReference type="SUPFAM" id="SSF111369">
    <property type="entry name" value="HlyD-like secretion proteins"/>
    <property type="match status" value="1"/>
</dbReference>
<dbReference type="NCBIfam" id="TIGR01730">
    <property type="entry name" value="RND_mfp"/>
    <property type="match status" value="1"/>
</dbReference>
<dbReference type="HOGENOM" id="CLU_018816_1_0_6"/>
<evidence type="ECO:0000256" key="1">
    <source>
        <dbReference type="ARBA" id="ARBA00009477"/>
    </source>
</evidence>
<dbReference type="Pfam" id="PF25876">
    <property type="entry name" value="HH_MFP_RND"/>
    <property type="match status" value="1"/>
</dbReference>
<accession>N6W7I4</accession>